<evidence type="ECO:0000256" key="5">
    <source>
        <dbReference type="ARBA" id="ARBA00013882"/>
    </source>
</evidence>
<dbReference type="InterPro" id="IPR040999">
    <property type="entry name" value="Mak_N_cap"/>
</dbReference>
<gene>
    <name evidence="17" type="ORF">GNZ18_38380</name>
</gene>
<evidence type="ECO:0000313" key="17">
    <source>
        <dbReference type="EMBL" id="MUN42417.1"/>
    </source>
</evidence>
<dbReference type="EC" id="2.7.1.175" evidence="4"/>
<comment type="subunit">
    <text evidence="3">Monomer.</text>
</comment>
<dbReference type="Proteomes" id="UP000432015">
    <property type="component" value="Unassembled WGS sequence"/>
</dbReference>
<accession>A0A7K1LDB4</accession>
<comment type="catalytic activity">
    <reaction evidence="14">
        <text>D-maltose + ATP = alpha-maltose 1-phosphate + ADP + H(+)</text>
        <dbReference type="Rhea" id="RHEA:31915"/>
        <dbReference type="ChEBI" id="CHEBI:15378"/>
        <dbReference type="ChEBI" id="CHEBI:17306"/>
        <dbReference type="ChEBI" id="CHEBI:30616"/>
        <dbReference type="ChEBI" id="CHEBI:63576"/>
        <dbReference type="ChEBI" id="CHEBI:456216"/>
        <dbReference type="EC" id="2.7.1.175"/>
    </reaction>
</comment>
<evidence type="ECO:0000259" key="15">
    <source>
        <dbReference type="Pfam" id="PF01636"/>
    </source>
</evidence>
<comment type="caution">
    <text evidence="17">The sequence shown here is derived from an EMBL/GenBank/DDBJ whole genome shotgun (WGS) entry which is preliminary data.</text>
</comment>
<proteinExistence type="inferred from homology"/>
<keyword evidence="12" id="KW-0119">Carbohydrate metabolism</keyword>
<evidence type="ECO:0000259" key="16">
    <source>
        <dbReference type="Pfam" id="PF18085"/>
    </source>
</evidence>
<dbReference type="UniPathway" id="UPA00164"/>
<evidence type="ECO:0000256" key="8">
    <source>
        <dbReference type="ARBA" id="ARBA00022741"/>
    </source>
</evidence>
<dbReference type="GO" id="GO:0005524">
    <property type="term" value="F:ATP binding"/>
    <property type="evidence" value="ECO:0007669"/>
    <property type="project" value="UniProtKB-KW"/>
</dbReference>
<keyword evidence="10" id="KW-0067">ATP-binding</keyword>
<comment type="similarity">
    <text evidence="2">Belongs to the aminoglycoside phosphotransferase family.</text>
</comment>
<organism evidence="17 18">
    <name type="scientific">Actinomadura litoris</name>
    <dbReference type="NCBI Taxonomy" id="2678616"/>
    <lineage>
        <taxon>Bacteria</taxon>
        <taxon>Bacillati</taxon>
        <taxon>Actinomycetota</taxon>
        <taxon>Actinomycetes</taxon>
        <taxon>Streptosporangiales</taxon>
        <taxon>Thermomonosporaceae</taxon>
        <taxon>Actinomadura</taxon>
    </lineage>
</organism>
<evidence type="ECO:0000313" key="18">
    <source>
        <dbReference type="Proteomes" id="UP000432015"/>
    </source>
</evidence>
<evidence type="ECO:0000256" key="1">
    <source>
        <dbReference type="ARBA" id="ARBA00004964"/>
    </source>
</evidence>
<evidence type="ECO:0000256" key="6">
    <source>
        <dbReference type="ARBA" id="ARBA00022600"/>
    </source>
</evidence>
<evidence type="ECO:0000256" key="2">
    <source>
        <dbReference type="ARBA" id="ARBA00006219"/>
    </source>
</evidence>
<dbReference type="Pfam" id="PF18085">
    <property type="entry name" value="Mak_N_cap"/>
    <property type="match status" value="1"/>
</dbReference>
<dbReference type="EMBL" id="WOFH01000020">
    <property type="protein sequence ID" value="MUN42417.1"/>
    <property type="molecule type" value="Genomic_DNA"/>
</dbReference>
<evidence type="ECO:0000256" key="11">
    <source>
        <dbReference type="ARBA" id="ARBA00023056"/>
    </source>
</evidence>
<keyword evidence="6" id="KW-0321">Glycogen metabolism</keyword>
<protein>
    <recommendedName>
        <fullName evidence="5">Maltokinase</fullName>
        <ecNumber evidence="4">2.7.1.175</ecNumber>
    </recommendedName>
    <alternativeName>
        <fullName evidence="13">Maltose-1-phosphate synthase</fullName>
    </alternativeName>
</protein>
<dbReference type="Pfam" id="PF01636">
    <property type="entry name" value="APH"/>
    <property type="match status" value="1"/>
</dbReference>
<dbReference type="GO" id="GO:0005978">
    <property type="term" value="P:glycogen biosynthetic process"/>
    <property type="evidence" value="ECO:0007669"/>
    <property type="project" value="UniProtKB-UniPathway"/>
</dbReference>
<comment type="pathway">
    <text evidence="1">Glycan biosynthesis; glycogen biosynthesis.</text>
</comment>
<dbReference type="SUPFAM" id="SSF56112">
    <property type="entry name" value="Protein kinase-like (PK-like)"/>
    <property type="match status" value="1"/>
</dbReference>
<reference evidence="17 18" key="1">
    <citation type="submission" date="2019-11" db="EMBL/GenBank/DDBJ databases">
        <authorList>
            <person name="Cao P."/>
        </authorList>
    </citation>
    <scope>NUCLEOTIDE SEQUENCE [LARGE SCALE GENOMIC DNA]</scope>
    <source>
        <strain evidence="17 18">NEAU-AAG5</strain>
    </source>
</reference>
<evidence type="ECO:0000256" key="4">
    <source>
        <dbReference type="ARBA" id="ARBA00011962"/>
    </source>
</evidence>
<evidence type="ECO:0000256" key="14">
    <source>
        <dbReference type="ARBA" id="ARBA00049067"/>
    </source>
</evidence>
<sequence length="473" mass="50543">MQPPGHSVVRLLEGWLPRQRWFGGKHIPIDGITIGTATELHPGDPALHHLVLDVRQQTSTDHYQLLLGTRRNLPDRLRPHAIGRLPGLGHLYDAAHDPELTRPLLEHLAGQTTIGPLRFRAAPGVEIQADLDGVPVSAEQSNTSLIYGCTYICKLFRRLSPGVNPDLEVNLALTRAGCVHVPAVRGWIELEPDHGVNADGEPATLALLSEFMPTATDGWSLALTSVRDWYAQPAGASEPVPGAAGGDFAGEAERLGAATAQVHRDLAAAFGVTPAPAGQMRALVQGMAEQLDQVGAAVPALRPHAPAIRAAFERAGAAATGAADAPPLPLQRVHGDYHLGQVLRTGAGWVVLDFEGEPARPPAERRALAHPLRDVAGMLRSFDYAARFLLAGEDAGPPEAADALERRAQAWAERNRDAFCAGYVGNGGADPAAHAALLRAFELDKAVYEVRYEARNRPSWVNVPLRSLAYLAG</sequence>
<dbReference type="AlphaFoldDB" id="A0A7K1LDB4"/>
<dbReference type="Gene3D" id="3.90.1200.10">
    <property type="match status" value="1"/>
</dbReference>
<evidence type="ECO:0000256" key="7">
    <source>
        <dbReference type="ARBA" id="ARBA00022679"/>
    </source>
</evidence>
<keyword evidence="9" id="KW-0418">Kinase</keyword>
<feature type="domain" description="Aminoglycoside phosphotransferase" evidence="15">
    <location>
        <begin position="137"/>
        <end position="393"/>
    </location>
</feature>
<evidence type="ECO:0000256" key="10">
    <source>
        <dbReference type="ARBA" id="ARBA00022840"/>
    </source>
</evidence>
<name>A0A7K1LDB4_9ACTN</name>
<keyword evidence="7 17" id="KW-0808">Transferase</keyword>
<evidence type="ECO:0000256" key="3">
    <source>
        <dbReference type="ARBA" id="ARBA00011245"/>
    </source>
</evidence>
<feature type="domain" description="Maltokinase N-terminal cap" evidence="16">
    <location>
        <begin position="15"/>
        <end position="97"/>
    </location>
</feature>
<dbReference type="RefSeq" id="WP_312874987.1">
    <property type="nucleotide sequence ID" value="NZ_WOFH01000020.1"/>
</dbReference>
<evidence type="ECO:0000256" key="13">
    <source>
        <dbReference type="ARBA" id="ARBA00031251"/>
    </source>
</evidence>
<evidence type="ECO:0000256" key="12">
    <source>
        <dbReference type="ARBA" id="ARBA00023277"/>
    </source>
</evidence>
<dbReference type="InterPro" id="IPR011009">
    <property type="entry name" value="Kinase-like_dom_sf"/>
</dbReference>
<keyword evidence="11" id="KW-0320">Glycogen biosynthesis</keyword>
<evidence type="ECO:0000256" key="9">
    <source>
        <dbReference type="ARBA" id="ARBA00022777"/>
    </source>
</evidence>
<keyword evidence="18" id="KW-1185">Reference proteome</keyword>
<dbReference type="GO" id="GO:0016301">
    <property type="term" value="F:kinase activity"/>
    <property type="evidence" value="ECO:0007669"/>
    <property type="project" value="UniProtKB-KW"/>
</dbReference>
<dbReference type="InterPro" id="IPR002575">
    <property type="entry name" value="Aminoglycoside_PTrfase"/>
</dbReference>
<keyword evidence="8" id="KW-0547">Nucleotide-binding</keyword>